<accession>A0A5C2SEU0</accession>
<gene>
    <name evidence="2" type="ORF">L227DRAFT_499848</name>
</gene>
<organism evidence="2 3">
    <name type="scientific">Lentinus tigrinus ALCF2SS1-6</name>
    <dbReference type="NCBI Taxonomy" id="1328759"/>
    <lineage>
        <taxon>Eukaryota</taxon>
        <taxon>Fungi</taxon>
        <taxon>Dikarya</taxon>
        <taxon>Basidiomycota</taxon>
        <taxon>Agaricomycotina</taxon>
        <taxon>Agaricomycetes</taxon>
        <taxon>Polyporales</taxon>
        <taxon>Polyporaceae</taxon>
        <taxon>Lentinus</taxon>
    </lineage>
</organism>
<evidence type="ECO:0000313" key="3">
    <source>
        <dbReference type="Proteomes" id="UP000313359"/>
    </source>
</evidence>
<feature type="compositionally biased region" description="Polar residues" evidence="1">
    <location>
        <begin position="462"/>
        <end position="482"/>
    </location>
</feature>
<reference evidence="2" key="1">
    <citation type="journal article" date="2018" name="Genome Biol. Evol.">
        <title>Genomics and development of Lentinus tigrinus, a white-rot wood-decaying mushroom with dimorphic fruiting bodies.</title>
        <authorList>
            <person name="Wu B."/>
            <person name="Xu Z."/>
            <person name="Knudson A."/>
            <person name="Carlson A."/>
            <person name="Chen N."/>
            <person name="Kovaka S."/>
            <person name="LaButti K."/>
            <person name="Lipzen A."/>
            <person name="Pennachio C."/>
            <person name="Riley R."/>
            <person name="Schakwitz W."/>
            <person name="Umezawa K."/>
            <person name="Ohm R.A."/>
            <person name="Grigoriev I.V."/>
            <person name="Nagy L.G."/>
            <person name="Gibbons J."/>
            <person name="Hibbett D."/>
        </authorList>
    </citation>
    <scope>NUCLEOTIDE SEQUENCE [LARGE SCALE GENOMIC DNA]</scope>
    <source>
        <strain evidence="2">ALCF2SS1-6</strain>
    </source>
</reference>
<dbReference type="OrthoDB" id="3271284at2759"/>
<feature type="compositionally biased region" description="Low complexity" evidence="1">
    <location>
        <begin position="365"/>
        <end position="374"/>
    </location>
</feature>
<evidence type="ECO:0000313" key="2">
    <source>
        <dbReference type="EMBL" id="RPD61659.1"/>
    </source>
</evidence>
<keyword evidence="3" id="KW-1185">Reference proteome</keyword>
<sequence>MEELRSATPPVPQLPIAGAPPVPILQPAPPARVATPELPPPPNTPLRATYGTPDSTPNKRHTRTRPANVPAGPRKPSYSRDAARLRAGSVTSLNNHAGPSTGNQRIMSMMSHAAPRFQPTRVEFRGLTMEAAQWTLTSQQLQHIVSSAIRQSADASAIRILPLETLDRGLPEEIDRMEAHLAELKTKYKLGVRKRNTLLANASRIAEGGDLADSGVVVSRMLEELGDVTESLDQAAEDLYTATDQLAQLNHLRDVHQRSALAMALRKLNSSFLKQVGEVQRLREQVATLEAERDEAWREAQEVAQEFDDFTDRIMTEPAPLSSGSKDNKDGNLSRRSSRVMVARKNSQRASKAGLRSMYRRSHRSSTSSNHRYSGAASPGVWSGPGGGEEIPPVPPIPTRRDLFDLGLATRSSMGMSNHACFPHWRLIYRLAESPSSDLRAMVQAQKDLCEMLGISLDELKSNQGPSRRQSMSAIPGSQKSPASPAPTRRNSDIVTPNHQKSFKVYS</sequence>
<feature type="region of interest" description="Disordered" evidence="1">
    <location>
        <begin position="461"/>
        <end position="507"/>
    </location>
</feature>
<feature type="region of interest" description="Disordered" evidence="1">
    <location>
        <begin position="310"/>
        <end position="397"/>
    </location>
</feature>
<evidence type="ECO:0000256" key="1">
    <source>
        <dbReference type="SAM" id="MobiDB-lite"/>
    </source>
</evidence>
<dbReference type="EMBL" id="ML122261">
    <property type="protein sequence ID" value="RPD61659.1"/>
    <property type="molecule type" value="Genomic_DNA"/>
</dbReference>
<feature type="region of interest" description="Disordered" evidence="1">
    <location>
        <begin position="1"/>
        <end position="80"/>
    </location>
</feature>
<dbReference type="STRING" id="1328759.A0A5C2SEU0"/>
<name>A0A5C2SEU0_9APHY</name>
<dbReference type="Proteomes" id="UP000313359">
    <property type="component" value="Unassembled WGS sequence"/>
</dbReference>
<proteinExistence type="predicted"/>
<protein>
    <submittedName>
        <fullName evidence="2">Uncharacterized protein</fullName>
    </submittedName>
</protein>
<dbReference type="AlphaFoldDB" id="A0A5C2SEU0"/>
<feature type="compositionally biased region" description="Pro residues" evidence="1">
    <location>
        <begin position="9"/>
        <end position="30"/>
    </location>
</feature>